<dbReference type="Proteomes" id="UP001597044">
    <property type="component" value="Unassembled WGS sequence"/>
</dbReference>
<keyword evidence="3" id="KW-0663">Pyridoxal phosphate</keyword>
<dbReference type="InterPro" id="IPR027619">
    <property type="entry name" value="C-S_lyase_PatB-like"/>
</dbReference>
<dbReference type="Gene3D" id="3.90.1150.10">
    <property type="entry name" value="Aspartate Aminotransferase, domain 1"/>
    <property type="match status" value="1"/>
</dbReference>
<name>A0ABW3HHU7_9GAMM</name>
<protein>
    <recommendedName>
        <fullName evidence="2">cysteine-S-conjugate beta-lyase</fullName>
        <ecNumber evidence="2">4.4.1.13</ecNumber>
    </recommendedName>
</protein>
<dbReference type="InterPro" id="IPR051798">
    <property type="entry name" value="Class-II_PLP-Dep_Aminotrans"/>
</dbReference>
<dbReference type="PANTHER" id="PTHR43525">
    <property type="entry name" value="PROTEIN MALY"/>
    <property type="match status" value="1"/>
</dbReference>
<dbReference type="InterPro" id="IPR004839">
    <property type="entry name" value="Aminotransferase_I/II_large"/>
</dbReference>
<evidence type="ECO:0000256" key="2">
    <source>
        <dbReference type="ARBA" id="ARBA00012224"/>
    </source>
</evidence>
<dbReference type="EC" id="4.4.1.13" evidence="2"/>
<evidence type="ECO:0000313" key="7">
    <source>
        <dbReference type="EMBL" id="MFD0949731.1"/>
    </source>
</evidence>
<reference evidence="8" key="1">
    <citation type="journal article" date="2019" name="Int. J. Syst. Evol. Microbiol.">
        <title>The Global Catalogue of Microorganisms (GCM) 10K type strain sequencing project: providing services to taxonomists for standard genome sequencing and annotation.</title>
        <authorList>
            <consortium name="The Broad Institute Genomics Platform"/>
            <consortium name="The Broad Institute Genome Sequencing Center for Infectious Disease"/>
            <person name="Wu L."/>
            <person name="Ma J."/>
        </authorList>
    </citation>
    <scope>NUCLEOTIDE SEQUENCE [LARGE SCALE GENOMIC DNA]</scope>
    <source>
        <strain evidence="8">CCUG 63419</strain>
    </source>
</reference>
<dbReference type="NCBIfam" id="TIGR04350">
    <property type="entry name" value="C_S_lyase_PatB"/>
    <property type="match status" value="1"/>
</dbReference>
<dbReference type="RefSeq" id="WP_379069683.1">
    <property type="nucleotide sequence ID" value="NZ_JBHTIT010000001.1"/>
</dbReference>
<evidence type="ECO:0000256" key="5">
    <source>
        <dbReference type="ARBA" id="ARBA00037974"/>
    </source>
</evidence>
<comment type="cofactor">
    <cofactor evidence="1">
        <name>pyridoxal 5'-phosphate</name>
        <dbReference type="ChEBI" id="CHEBI:597326"/>
    </cofactor>
</comment>
<proteinExistence type="inferred from homology"/>
<keyword evidence="4 7" id="KW-0456">Lyase</keyword>
<comment type="similarity">
    <text evidence="5">Belongs to the class-II pyridoxal-phosphate-dependent aminotransferase family. MalY/PatB cystathionine beta-lyase subfamily.</text>
</comment>
<dbReference type="InterPro" id="IPR015421">
    <property type="entry name" value="PyrdxlP-dep_Trfase_major"/>
</dbReference>
<dbReference type="PANTHER" id="PTHR43525:SF1">
    <property type="entry name" value="PROTEIN MALY"/>
    <property type="match status" value="1"/>
</dbReference>
<dbReference type="Pfam" id="PF00155">
    <property type="entry name" value="Aminotran_1_2"/>
    <property type="match status" value="1"/>
</dbReference>
<feature type="domain" description="Aminotransferase class I/classII large" evidence="6">
    <location>
        <begin position="35"/>
        <end position="398"/>
    </location>
</feature>
<dbReference type="EMBL" id="JBHTIT010000001">
    <property type="protein sequence ID" value="MFD0949731.1"/>
    <property type="molecule type" value="Genomic_DNA"/>
</dbReference>
<dbReference type="SUPFAM" id="SSF53383">
    <property type="entry name" value="PLP-dependent transferases"/>
    <property type="match status" value="1"/>
</dbReference>
<organism evidence="7 8">
    <name type="scientific">Paraperlucidibaca wandonensis</name>
    <dbReference type="NCBI Taxonomy" id="1268273"/>
    <lineage>
        <taxon>Bacteria</taxon>
        <taxon>Pseudomonadati</taxon>
        <taxon>Pseudomonadota</taxon>
        <taxon>Gammaproteobacteria</taxon>
        <taxon>Moraxellales</taxon>
        <taxon>Moraxellaceae</taxon>
        <taxon>Paraperlucidibaca</taxon>
    </lineage>
</organism>
<dbReference type="GO" id="GO:0047804">
    <property type="term" value="F:cysteine-S-conjugate beta-lyase activity"/>
    <property type="evidence" value="ECO:0007669"/>
    <property type="project" value="UniProtKB-EC"/>
</dbReference>
<accession>A0ABW3HHU7</accession>
<gene>
    <name evidence="7" type="ORF">ACFQ0F_04900</name>
</gene>
<evidence type="ECO:0000256" key="4">
    <source>
        <dbReference type="ARBA" id="ARBA00023239"/>
    </source>
</evidence>
<evidence type="ECO:0000313" key="8">
    <source>
        <dbReference type="Proteomes" id="UP001597044"/>
    </source>
</evidence>
<evidence type="ECO:0000256" key="3">
    <source>
        <dbReference type="ARBA" id="ARBA00022898"/>
    </source>
</evidence>
<evidence type="ECO:0000259" key="6">
    <source>
        <dbReference type="Pfam" id="PF00155"/>
    </source>
</evidence>
<dbReference type="CDD" id="cd00609">
    <property type="entry name" value="AAT_like"/>
    <property type="match status" value="1"/>
</dbReference>
<comment type="caution">
    <text evidence="7">The sequence shown here is derived from an EMBL/GenBank/DDBJ whole genome shotgun (WGS) entry which is preliminary data.</text>
</comment>
<evidence type="ECO:0000256" key="1">
    <source>
        <dbReference type="ARBA" id="ARBA00001933"/>
    </source>
</evidence>
<sequence length="407" mass="45298">MSFNFDEELDRSGTGSEKYDARKRLFGSDDITPLWVADMDFAAPACVSEAIQKRAMHPIYGYSMVPEHLFSNLQRWVAERYDWHPNQDEILLSPGVVPVLYAAVNALTKTGDGIIVMPPVYPPLFKAVSDNQRELILNPLLITHRDQSQSVDKGAEYLNAPAQTLHYEIDWDGLELCAKKAKMLLFCSPHNPVGRVWTRSELARLLDVAERHDLIIISDEIHADLTFVPHTVLATLPGAEKRVITAMAPSKTFNMPGLGLAWLVAPEIAQREAIKAQYAKLAIHVNNPLSMVATEAAYGHGHDWLAALLNYVKITHDEVVARLAEHPQAPQGIAAEGTYLLWLDCRHTGLDDQALQRHFVEKAKLGLSAGVFFGEAGRGFMRVNLAAPRRIVSEAIERLIESFTQPS</sequence>
<dbReference type="Gene3D" id="3.40.640.10">
    <property type="entry name" value="Type I PLP-dependent aspartate aminotransferase-like (Major domain)"/>
    <property type="match status" value="1"/>
</dbReference>
<keyword evidence="8" id="KW-1185">Reference proteome</keyword>
<dbReference type="InterPro" id="IPR015424">
    <property type="entry name" value="PyrdxlP-dep_Trfase"/>
</dbReference>
<dbReference type="InterPro" id="IPR015422">
    <property type="entry name" value="PyrdxlP-dep_Trfase_small"/>
</dbReference>